<dbReference type="AlphaFoldDB" id="D8LED0"/>
<evidence type="ECO:0000256" key="1">
    <source>
        <dbReference type="SAM" id="MobiDB-lite"/>
    </source>
</evidence>
<feature type="compositionally biased region" description="Basic and acidic residues" evidence="1">
    <location>
        <begin position="1"/>
        <end position="26"/>
    </location>
</feature>
<name>D8LED0_ECTSI</name>
<dbReference type="InParanoid" id="D8LED0"/>
<accession>D8LED0</accession>
<gene>
    <name evidence="2" type="ORF">Esi_0013_0153</name>
</gene>
<reference evidence="2 3" key="1">
    <citation type="journal article" date="2010" name="Nature">
        <title>The Ectocarpus genome and the independent evolution of multicellularity in brown algae.</title>
        <authorList>
            <person name="Cock J.M."/>
            <person name="Sterck L."/>
            <person name="Rouze P."/>
            <person name="Scornet D."/>
            <person name="Allen A.E."/>
            <person name="Amoutzias G."/>
            <person name="Anthouard V."/>
            <person name="Artiguenave F."/>
            <person name="Aury J.M."/>
            <person name="Badger J.H."/>
            <person name="Beszteri B."/>
            <person name="Billiau K."/>
            <person name="Bonnet E."/>
            <person name="Bothwell J.H."/>
            <person name="Bowler C."/>
            <person name="Boyen C."/>
            <person name="Brownlee C."/>
            <person name="Carrano C.J."/>
            <person name="Charrier B."/>
            <person name="Cho G.Y."/>
            <person name="Coelho S.M."/>
            <person name="Collen J."/>
            <person name="Corre E."/>
            <person name="Da Silva C."/>
            <person name="Delage L."/>
            <person name="Delaroque N."/>
            <person name="Dittami S.M."/>
            <person name="Doulbeau S."/>
            <person name="Elias M."/>
            <person name="Farnham G."/>
            <person name="Gachon C.M."/>
            <person name="Gschloessl B."/>
            <person name="Heesch S."/>
            <person name="Jabbari K."/>
            <person name="Jubin C."/>
            <person name="Kawai H."/>
            <person name="Kimura K."/>
            <person name="Kloareg B."/>
            <person name="Kupper F.C."/>
            <person name="Lang D."/>
            <person name="Le Bail A."/>
            <person name="Leblanc C."/>
            <person name="Lerouge P."/>
            <person name="Lohr M."/>
            <person name="Lopez P.J."/>
            <person name="Martens C."/>
            <person name="Maumus F."/>
            <person name="Michel G."/>
            <person name="Miranda-Saavedra D."/>
            <person name="Morales J."/>
            <person name="Moreau H."/>
            <person name="Motomura T."/>
            <person name="Nagasato C."/>
            <person name="Napoli C.A."/>
            <person name="Nelson D.R."/>
            <person name="Nyvall-Collen P."/>
            <person name="Peters A.F."/>
            <person name="Pommier C."/>
            <person name="Potin P."/>
            <person name="Poulain J."/>
            <person name="Quesneville H."/>
            <person name="Read B."/>
            <person name="Rensing S.A."/>
            <person name="Ritter A."/>
            <person name="Rousvoal S."/>
            <person name="Samanta M."/>
            <person name="Samson G."/>
            <person name="Schroeder D.C."/>
            <person name="Segurens B."/>
            <person name="Strittmatter M."/>
            <person name="Tonon T."/>
            <person name="Tregear J.W."/>
            <person name="Valentin K."/>
            <person name="von Dassow P."/>
            <person name="Yamagishi T."/>
            <person name="Van de Peer Y."/>
            <person name="Wincker P."/>
        </authorList>
    </citation>
    <scope>NUCLEOTIDE SEQUENCE [LARGE SCALE GENOMIC DNA]</scope>
    <source>
        <strain evidence="3">Ec32 / CCAP1310/4</strain>
    </source>
</reference>
<feature type="compositionally biased region" description="Low complexity" evidence="1">
    <location>
        <begin position="76"/>
        <end position="93"/>
    </location>
</feature>
<dbReference type="Proteomes" id="UP000002630">
    <property type="component" value="Unassembled WGS sequence"/>
</dbReference>
<feature type="compositionally biased region" description="Basic and acidic residues" evidence="1">
    <location>
        <begin position="63"/>
        <end position="75"/>
    </location>
</feature>
<feature type="compositionally biased region" description="Acidic residues" evidence="1">
    <location>
        <begin position="115"/>
        <end position="130"/>
    </location>
</feature>
<keyword evidence="3" id="KW-1185">Reference proteome</keyword>
<feature type="region of interest" description="Disordered" evidence="1">
    <location>
        <begin position="1"/>
        <end position="28"/>
    </location>
</feature>
<sequence length="172" mass="18841">MSKRAEAQKQQAMEKAEQGGIERDARLGYVPDTLWETIRQRDDAKAASCPAGQMKEVMLLSMEELKQEGESDLQHGKASSAARAKATAAPGARSKSEKEKEPPATASKSRLEVFASEEDESEDEGEDEDDQGKGEKGDMVTTRHCNPEIGPKSARTHINDPVLRKSTPFRSP</sequence>
<feature type="region of interest" description="Disordered" evidence="1">
    <location>
        <begin position="60"/>
        <end position="172"/>
    </location>
</feature>
<evidence type="ECO:0000313" key="2">
    <source>
        <dbReference type="EMBL" id="CBN74215.1"/>
    </source>
</evidence>
<organism evidence="2 3">
    <name type="scientific">Ectocarpus siliculosus</name>
    <name type="common">Brown alga</name>
    <name type="synonym">Conferva siliculosa</name>
    <dbReference type="NCBI Taxonomy" id="2880"/>
    <lineage>
        <taxon>Eukaryota</taxon>
        <taxon>Sar</taxon>
        <taxon>Stramenopiles</taxon>
        <taxon>Ochrophyta</taxon>
        <taxon>PX clade</taxon>
        <taxon>Phaeophyceae</taxon>
        <taxon>Ectocarpales</taxon>
        <taxon>Ectocarpaceae</taxon>
        <taxon>Ectocarpus</taxon>
    </lineage>
</organism>
<protein>
    <submittedName>
        <fullName evidence="2">Uncharacterized protein</fullName>
    </submittedName>
</protein>
<proteinExistence type="predicted"/>
<evidence type="ECO:0000313" key="3">
    <source>
        <dbReference type="Proteomes" id="UP000002630"/>
    </source>
</evidence>
<dbReference type="EMBL" id="FN649760">
    <property type="protein sequence ID" value="CBN74215.1"/>
    <property type="molecule type" value="Genomic_DNA"/>
</dbReference>